<evidence type="ECO:0000313" key="3">
    <source>
        <dbReference type="EMBL" id="MFB9446773.1"/>
    </source>
</evidence>
<dbReference type="InterPro" id="IPR002397">
    <property type="entry name" value="Cyt_P450_B"/>
</dbReference>
<protein>
    <submittedName>
        <fullName evidence="3">Cytochrome P450</fullName>
    </submittedName>
</protein>
<dbReference type="PANTHER" id="PTHR46696:SF1">
    <property type="entry name" value="CYTOCHROME P450 YJIB-RELATED"/>
    <property type="match status" value="1"/>
</dbReference>
<organism evidence="3 4">
    <name type="scientific">Dactylosporangium vinaceum</name>
    <dbReference type="NCBI Taxonomy" id="53362"/>
    <lineage>
        <taxon>Bacteria</taxon>
        <taxon>Bacillati</taxon>
        <taxon>Actinomycetota</taxon>
        <taxon>Actinomycetes</taxon>
        <taxon>Micromonosporales</taxon>
        <taxon>Micromonosporaceae</taxon>
        <taxon>Dactylosporangium</taxon>
    </lineage>
</organism>
<keyword evidence="4" id="KW-1185">Reference proteome</keyword>
<dbReference type="RefSeq" id="WP_223104684.1">
    <property type="nucleotide sequence ID" value="NZ_CP061913.1"/>
</dbReference>
<dbReference type="PRINTS" id="PR00359">
    <property type="entry name" value="BP450"/>
</dbReference>
<proteinExistence type="inferred from homology"/>
<comment type="similarity">
    <text evidence="1 2">Belongs to the cytochrome P450 family.</text>
</comment>
<keyword evidence="2" id="KW-0560">Oxidoreductase</keyword>
<gene>
    <name evidence="3" type="ORF">ACFFTR_27095</name>
</gene>
<reference evidence="3 4" key="1">
    <citation type="submission" date="2024-09" db="EMBL/GenBank/DDBJ databases">
        <authorList>
            <person name="Sun Q."/>
            <person name="Mori K."/>
        </authorList>
    </citation>
    <scope>NUCLEOTIDE SEQUENCE [LARGE SCALE GENOMIC DNA]</scope>
    <source>
        <strain evidence="3 4">JCM 3307</strain>
    </source>
</reference>
<evidence type="ECO:0000256" key="2">
    <source>
        <dbReference type="RuleBase" id="RU000461"/>
    </source>
</evidence>
<dbReference type="Gene3D" id="1.10.630.10">
    <property type="entry name" value="Cytochrome P450"/>
    <property type="match status" value="1"/>
</dbReference>
<keyword evidence="2" id="KW-0408">Iron</keyword>
<comment type="caution">
    <text evidence="3">The sequence shown here is derived from an EMBL/GenBank/DDBJ whole genome shotgun (WGS) entry which is preliminary data.</text>
</comment>
<dbReference type="PANTHER" id="PTHR46696">
    <property type="entry name" value="P450, PUTATIVE (EUROFUNG)-RELATED"/>
    <property type="match status" value="1"/>
</dbReference>
<sequence>MAVSTIDFAHESFRSNPFPHWAELQRQGPVHRDASGAWIVVTYAEVQRLLRDRSLGKDLRRLRDHADEPIEGPGSRIGQYVERWIECRLPGVHHRWRRLVAPAFRPGSVAALEEPLRRAADDLLATVPATGTFEFMRQFARPFPVFAIARVLGLTHLGPDRLLAWSEAIGEVLEPGASAAAQRAGDAALDSMAACLAEEVAVRRGGAVDDVLAGLIDGGRELLSAEQLLASIVLLFLSGNDTTACLLANGLVALSAAPEQADLLRRRPDVMPSAVEEILRYDGPACIVLRATYAPVAIGGVTIPAGELVLLALGAANRDPRAFSVPDRLILDRRPNRHLAFGTGDHHCVGTGLARLEALVAFQALADRFSRVTADPADVRWLDTRYLRGPALLPVRAEPAVTSGR</sequence>
<dbReference type="PRINTS" id="PR00385">
    <property type="entry name" value="P450"/>
</dbReference>
<dbReference type="InterPro" id="IPR001128">
    <property type="entry name" value="Cyt_P450"/>
</dbReference>
<keyword evidence="2" id="KW-0479">Metal-binding</keyword>
<keyword evidence="2" id="KW-0503">Monooxygenase</keyword>
<dbReference type="Pfam" id="PF00067">
    <property type="entry name" value="p450"/>
    <property type="match status" value="1"/>
</dbReference>
<accession>A0ABV5MD36</accession>
<evidence type="ECO:0000313" key="4">
    <source>
        <dbReference type="Proteomes" id="UP001589608"/>
    </source>
</evidence>
<dbReference type="SUPFAM" id="SSF48264">
    <property type="entry name" value="Cytochrome P450"/>
    <property type="match status" value="1"/>
</dbReference>
<dbReference type="CDD" id="cd20625">
    <property type="entry name" value="CYP164-like"/>
    <property type="match status" value="1"/>
</dbReference>
<dbReference type="InterPro" id="IPR017972">
    <property type="entry name" value="Cyt_P450_CS"/>
</dbReference>
<name>A0ABV5MD36_9ACTN</name>
<dbReference type="PROSITE" id="PS00086">
    <property type="entry name" value="CYTOCHROME_P450"/>
    <property type="match status" value="1"/>
</dbReference>
<keyword evidence="2" id="KW-0349">Heme</keyword>
<dbReference type="Proteomes" id="UP001589608">
    <property type="component" value="Unassembled WGS sequence"/>
</dbReference>
<dbReference type="InterPro" id="IPR036396">
    <property type="entry name" value="Cyt_P450_sf"/>
</dbReference>
<dbReference type="EMBL" id="JBHMCA010000049">
    <property type="protein sequence ID" value="MFB9446773.1"/>
    <property type="molecule type" value="Genomic_DNA"/>
</dbReference>
<evidence type="ECO:0000256" key="1">
    <source>
        <dbReference type="ARBA" id="ARBA00010617"/>
    </source>
</evidence>